<organism evidence="1 2">
    <name type="scientific">Bugula neritina</name>
    <name type="common">Brown bryozoan</name>
    <name type="synonym">Sertularia neritina</name>
    <dbReference type="NCBI Taxonomy" id="10212"/>
    <lineage>
        <taxon>Eukaryota</taxon>
        <taxon>Metazoa</taxon>
        <taxon>Spiralia</taxon>
        <taxon>Lophotrochozoa</taxon>
        <taxon>Bryozoa</taxon>
        <taxon>Gymnolaemata</taxon>
        <taxon>Cheilostomatida</taxon>
        <taxon>Flustrina</taxon>
        <taxon>Buguloidea</taxon>
        <taxon>Bugulidae</taxon>
        <taxon>Bugula</taxon>
    </lineage>
</organism>
<keyword evidence="2" id="KW-1185">Reference proteome</keyword>
<sequence>MNTAVTKLISITLRVHRILASFAFSRLLITHYHINRGLVVHPLASRRLDKLWRHRMPSLNKVDGALISNHFQRLVTSSINLCL</sequence>
<evidence type="ECO:0000313" key="2">
    <source>
        <dbReference type="Proteomes" id="UP000593567"/>
    </source>
</evidence>
<dbReference type="AlphaFoldDB" id="A0A7J7KLE5"/>
<protein>
    <submittedName>
        <fullName evidence="1">Uncharacterized protein</fullName>
    </submittedName>
</protein>
<name>A0A7J7KLE5_BUGNE</name>
<proteinExistence type="predicted"/>
<dbReference type="Proteomes" id="UP000593567">
    <property type="component" value="Unassembled WGS sequence"/>
</dbReference>
<gene>
    <name evidence="1" type="ORF">EB796_003051</name>
</gene>
<dbReference type="EMBL" id="VXIV02000388">
    <property type="protein sequence ID" value="KAF6038638.1"/>
    <property type="molecule type" value="Genomic_DNA"/>
</dbReference>
<accession>A0A7J7KLE5</accession>
<evidence type="ECO:0000313" key="1">
    <source>
        <dbReference type="EMBL" id="KAF6038638.1"/>
    </source>
</evidence>
<reference evidence="1" key="1">
    <citation type="submission" date="2020-06" db="EMBL/GenBank/DDBJ databases">
        <title>Draft genome of Bugula neritina, a colonial animal packing powerful symbionts and potential medicines.</title>
        <authorList>
            <person name="Rayko M."/>
        </authorList>
    </citation>
    <scope>NUCLEOTIDE SEQUENCE [LARGE SCALE GENOMIC DNA]</scope>
    <source>
        <strain evidence="1">Kwan_BN1</strain>
    </source>
</reference>
<comment type="caution">
    <text evidence="1">The sequence shown here is derived from an EMBL/GenBank/DDBJ whole genome shotgun (WGS) entry which is preliminary data.</text>
</comment>